<dbReference type="AlphaFoldDB" id="B3EMW2"/>
<gene>
    <name evidence="1" type="ordered locus">Cphamn1_0632</name>
</gene>
<dbReference type="KEGG" id="cpb:Cphamn1_0632"/>
<reference evidence="1" key="1">
    <citation type="submission" date="2008-06" db="EMBL/GenBank/DDBJ databases">
        <title>Complete sequence of Chlorobium phaeobacteroides BS1.</title>
        <authorList>
            <consortium name="US DOE Joint Genome Institute"/>
            <person name="Lucas S."/>
            <person name="Copeland A."/>
            <person name="Lapidus A."/>
            <person name="Glavina del Rio T."/>
            <person name="Dalin E."/>
            <person name="Tice H."/>
            <person name="Bruce D."/>
            <person name="Goodwin L."/>
            <person name="Pitluck S."/>
            <person name="Schmutz J."/>
            <person name="Larimer F."/>
            <person name="Land M."/>
            <person name="Hauser L."/>
            <person name="Kyrpides N."/>
            <person name="Ovchinnikova G."/>
            <person name="Li T."/>
            <person name="Liu Z."/>
            <person name="Zhao F."/>
            <person name="Overmann J."/>
            <person name="Bryant D.A."/>
            <person name="Richardson P."/>
        </authorList>
    </citation>
    <scope>NUCLEOTIDE SEQUENCE [LARGE SCALE GENOMIC DNA]</scope>
    <source>
        <strain evidence="1">BS1</strain>
    </source>
</reference>
<evidence type="ECO:0000313" key="1">
    <source>
        <dbReference type="EMBL" id="ACE03590.1"/>
    </source>
</evidence>
<organism evidence="1">
    <name type="scientific">Chlorobium phaeobacteroides (strain BS1)</name>
    <dbReference type="NCBI Taxonomy" id="331678"/>
    <lineage>
        <taxon>Bacteria</taxon>
        <taxon>Pseudomonadati</taxon>
        <taxon>Chlorobiota</taxon>
        <taxon>Chlorobiia</taxon>
        <taxon>Chlorobiales</taxon>
        <taxon>Chlorobiaceae</taxon>
        <taxon>Chlorobium/Pelodictyon group</taxon>
        <taxon>Chlorobium</taxon>
    </lineage>
</organism>
<dbReference type="EMBL" id="CP001101">
    <property type="protein sequence ID" value="ACE03590.1"/>
    <property type="molecule type" value="Genomic_DNA"/>
</dbReference>
<sequence length="30" mass="3431">MVSLLVYIVEYIELRSEDDSSVSPAAMWLN</sequence>
<protein>
    <submittedName>
        <fullName evidence="1">Uncharacterized protein</fullName>
    </submittedName>
</protein>
<dbReference type="HOGENOM" id="CLU_3402785_0_0_10"/>
<dbReference type="STRING" id="331678.Cphamn1_0632"/>
<name>B3EMW2_CHLPB</name>
<proteinExistence type="predicted"/>
<accession>B3EMW2</accession>